<evidence type="ECO:0000313" key="2">
    <source>
        <dbReference type="EMBL" id="EFG05491.1"/>
    </source>
</evidence>
<dbReference type="SUPFAM" id="SSF48498">
    <property type="entry name" value="Tetracyclin repressor-like, C-terminal domain"/>
    <property type="match status" value="1"/>
</dbReference>
<evidence type="ECO:0000256" key="1">
    <source>
        <dbReference type="SAM" id="MobiDB-lite"/>
    </source>
</evidence>
<dbReference type="EMBL" id="CM000913">
    <property type="protein sequence ID" value="EFG05491.1"/>
    <property type="molecule type" value="Genomic_DNA"/>
</dbReference>
<dbReference type="Proteomes" id="UP000002357">
    <property type="component" value="Chromosome"/>
</dbReference>
<organism evidence="2 3">
    <name type="scientific">Streptomyces clavuligerus</name>
    <dbReference type="NCBI Taxonomy" id="1901"/>
    <lineage>
        <taxon>Bacteria</taxon>
        <taxon>Bacillati</taxon>
        <taxon>Actinomycetota</taxon>
        <taxon>Actinomycetes</taxon>
        <taxon>Kitasatosporales</taxon>
        <taxon>Streptomycetaceae</taxon>
        <taxon>Streptomyces</taxon>
    </lineage>
</organism>
<dbReference type="InterPro" id="IPR009057">
    <property type="entry name" value="Homeodomain-like_sf"/>
</dbReference>
<keyword evidence="3" id="KW-1185">Reference proteome</keyword>
<reference evidence="2 3" key="1">
    <citation type="journal article" date="2010" name="Genome Biol. Evol.">
        <title>The sequence of a 1.8-mb bacterial linear plasmid reveals a rich evolutionary reservoir of secondary metabolic pathways.</title>
        <authorList>
            <person name="Medema M.H."/>
            <person name="Trefzer A."/>
            <person name="Kovalchuk A."/>
            <person name="van den Berg M."/>
            <person name="Mueller U."/>
            <person name="Heijne W."/>
            <person name="Wu L."/>
            <person name="Alam M.T."/>
            <person name="Ronning C.M."/>
            <person name="Nierman W.C."/>
            <person name="Bovenberg R.A.L."/>
            <person name="Breitling R."/>
            <person name="Takano E."/>
        </authorList>
    </citation>
    <scope>NUCLEOTIDE SEQUENCE [LARGE SCALE GENOMIC DNA]</scope>
    <source>
        <strain evidence="3">ATCC 27064 / DSM 738 / JCM 4710 / NBRC 13307 / NCIMB 12785 / NRRL 3585 / VKM Ac-602</strain>
    </source>
</reference>
<dbReference type="eggNOG" id="COG1309">
    <property type="taxonomic scope" value="Bacteria"/>
</dbReference>
<dbReference type="Gene3D" id="1.10.357.10">
    <property type="entry name" value="Tetracycline Repressor, domain 2"/>
    <property type="match status" value="1"/>
</dbReference>
<dbReference type="OrthoDB" id="3818006at2"/>
<name>E2Q8F9_STRCL</name>
<sequence>MSTLRRGLRQIQYRPELINGCLTGTGLPRRHHAHKVSNWARLTTAGSTSASWKEEPPLTRERIVRAPSPARRAGDGARTMRHLAERLQPYATTLYWHMATKADVIDLAVDAIFRETSLPDQRAENPRDDIVALANTWRQAMLWHPWAATLLARQRPLMGPNFLAWNGFLQFALLRTGLTWRAARPVPYRRREQLHLRRRLGHRPSTPGSCPLRSESGKGEGTNTLAPCWLPPKSNTPI</sequence>
<proteinExistence type="predicted"/>
<accession>E2Q8F9</accession>
<dbReference type="InterPro" id="IPR036271">
    <property type="entry name" value="Tet_transcr_reg_TetR-rel_C_sf"/>
</dbReference>
<evidence type="ECO:0000313" key="3">
    <source>
        <dbReference type="Proteomes" id="UP000002357"/>
    </source>
</evidence>
<feature type="region of interest" description="Disordered" evidence="1">
    <location>
        <begin position="197"/>
        <end position="238"/>
    </location>
</feature>
<dbReference type="AlphaFoldDB" id="E2Q8F9"/>
<protein>
    <submittedName>
        <fullName evidence="2">Transcriptional regulator, tetR family</fullName>
    </submittedName>
</protein>
<dbReference type="SUPFAM" id="SSF46689">
    <property type="entry name" value="Homeodomain-like"/>
    <property type="match status" value="1"/>
</dbReference>
<gene>
    <name evidence="2" type="ORF">SCLAV_0415</name>
</gene>